<proteinExistence type="predicted"/>
<dbReference type="AlphaFoldDB" id="A0A078RC72"/>
<evidence type="ECO:0000313" key="2">
    <source>
        <dbReference type="Proteomes" id="UP000028134"/>
    </source>
</evidence>
<sequence>MPPPSAFGGNIGYDTHFYTHQHGKGSLYVNLNTYGHYKRLSWNLYGNYRPFSYGVNNKRKHYGSESELTVTWRVNKHLGITGNMRYLLGTLGYDSTTHEGTYYNFSSGRMKDRSFCFSLGFNYYMQGKNFKYRNKKSLQSTEQGIKL</sequence>
<dbReference type="EMBL" id="JNHI01000002">
    <property type="protein sequence ID" value="KDS33114.1"/>
    <property type="molecule type" value="Genomic_DNA"/>
</dbReference>
<gene>
    <name evidence="1" type="ORF">M097_0273</name>
</gene>
<dbReference type="PATRIC" id="fig|1339350.3.peg.258"/>
<evidence type="ECO:0000313" key="1">
    <source>
        <dbReference type="EMBL" id="KDS33114.1"/>
    </source>
</evidence>
<name>A0A078RC72_PHOVU</name>
<protein>
    <submittedName>
        <fullName evidence="1">Uncharacterized protein</fullName>
    </submittedName>
</protein>
<dbReference type="GeneID" id="23318888"/>
<dbReference type="Proteomes" id="UP000028134">
    <property type="component" value="Unassembled WGS sequence"/>
</dbReference>
<accession>A0A078RC72</accession>
<organism evidence="1 2">
    <name type="scientific">Phocaeicola vulgatus str. 3775 SL</name>
    <name type="common">B</name>
    <name type="synonym">iv</name>
    <dbReference type="NCBI Taxonomy" id="1339350"/>
    <lineage>
        <taxon>Bacteria</taxon>
        <taxon>Pseudomonadati</taxon>
        <taxon>Bacteroidota</taxon>
        <taxon>Bacteroidia</taxon>
        <taxon>Bacteroidales</taxon>
        <taxon>Bacteroidaceae</taxon>
        <taxon>Phocaeicola</taxon>
    </lineage>
</organism>
<dbReference type="RefSeq" id="WP_005838793.1">
    <property type="nucleotide sequence ID" value="NZ_JNHI01000002.1"/>
</dbReference>
<comment type="caution">
    <text evidence="1">The sequence shown here is derived from an EMBL/GenBank/DDBJ whole genome shotgun (WGS) entry which is preliminary data.</text>
</comment>
<reference evidence="1 2" key="1">
    <citation type="submission" date="2014-04" db="EMBL/GenBank/DDBJ databases">
        <authorList>
            <person name="Sears C."/>
            <person name="Carroll K."/>
            <person name="Sack B.R."/>
            <person name="Qadri F."/>
            <person name="Myers L.L."/>
            <person name="Chung G.-T."/>
            <person name="Escheverria P."/>
            <person name="Fraser C.M."/>
            <person name="Sadzewicz L."/>
            <person name="Shefchek K.A."/>
            <person name="Tallon L."/>
            <person name="Das S.P."/>
            <person name="Daugherty S."/>
            <person name="Mongodin E.F."/>
        </authorList>
    </citation>
    <scope>NUCLEOTIDE SEQUENCE [LARGE SCALE GENOMIC DNA]</scope>
    <source>
        <strain evidence="2">3775 SL(B) 10 (iv)</strain>
    </source>
</reference>